<dbReference type="InterPro" id="IPR014023">
    <property type="entry name" value="Mononeg_RNA_pol_cat"/>
</dbReference>
<keyword evidence="9" id="KW-0693">Viral RNA replication</keyword>
<dbReference type="Pfam" id="PF00946">
    <property type="entry name" value="Mononeg_RNA_pol"/>
    <property type="match status" value="1"/>
</dbReference>
<dbReference type="EMBL" id="OQ862570">
    <property type="protein sequence ID" value="WLK77446.1"/>
    <property type="molecule type" value="Viral_cRNA"/>
</dbReference>
<reference evidence="15" key="1">
    <citation type="journal article" date="2023" name="Front. Cell. Infect. Microbiol.">
        <title>Virome Analysis of an Ectomycorrhizal Fungus Suillus luteus Revealing Potential Evolutionary Implications.</title>
        <authorList>
            <person name="Liu H."/>
            <person name="Zhang Y."/>
            <person name="Liu Y."/>
            <person name="Xiao J."/>
            <person name="Huang Z."/>
            <person name="Li Y."/>
            <person name="Li H."/>
            <person name="Li P."/>
        </authorList>
    </citation>
    <scope>NUCLEOTIDE SEQUENCE</scope>
    <source>
        <strain evidence="15">SlMoV1</strain>
    </source>
</reference>
<evidence type="ECO:0000256" key="4">
    <source>
        <dbReference type="ARBA" id="ARBA00022679"/>
    </source>
</evidence>
<evidence type="ECO:0000256" key="5">
    <source>
        <dbReference type="ARBA" id="ARBA00022691"/>
    </source>
</evidence>
<proteinExistence type="predicted"/>
<evidence type="ECO:0000256" key="6">
    <source>
        <dbReference type="ARBA" id="ARBA00022695"/>
    </source>
</evidence>
<evidence type="ECO:0000256" key="1">
    <source>
        <dbReference type="ARBA" id="ARBA00012494"/>
    </source>
</evidence>
<evidence type="ECO:0000256" key="3">
    <source>
        <dbReference type="ARBA" id="ARBA00022664"/>
    </source>
</evidence>
<keyword evidence="7" id="KW-0547">Nucleotide-binding</keyword>
<evidence type="ECO:0000256" key="2">
    <source>
        <dbReference type="ARBA" id="ARBA00022484"/>
    </source>
</evidence>
<evidence type="ECO:0000256" key="11">
    <source>
        <dbReference type="ARBA" id="ARBA00023268"/>
    </source>
</evidence>
<name>A0AA49XCR9_9VIRU</name>
<keyword evidence="10" id="KW-0506">mRNA capping</keyword>
<keyword evidence="2 15" id="KW-0696">RNA-directed RNA polymerase</keyword>
<dbReference type="EC" id="2.7.7.48" evidence="1"/>
<evidence type="ECO:0000313" key="15">
    <source>
        <dbReference type="EMBL" id="WLK77446.1"/>
    </source>
</evidence>
<keyword evidence="4" id="KW-0808">Transferase</keyword>
<evidence type="ECO:0000256" key="13">
    <source>
        <dbReference type="ARBA" id="ARBA00031012"/>
    </source>
</evidence>
<dbReference type="GO" id="GO:0003968">
    <property type="term" value="F:RNA-directed RNA polymerase activity"/>
    <property type="evidence" value="ECO:0007669"/>
    <property type="project" value="UniProtKB-KW"/>
</dbReference>
<protein>
    <recommendedName>
        <fullName evidence="1">RNA-directed RNA polymerase</fullName>
        <ecNumber evidence="1">2.7.7.48</ecNumber>
    </recommendedName>
    <alternativeName>
        <fullName evidence="13">Replicase</fullName>
    </alternativeName>
    <alternativeName>
        <fullName evidence="12">Transcriptase</fullName>
    </alternativeName>
</protein>
<feature type="domain" description="RdRp catalytic" evidence="14">
    <location>
        <begin position="638"/>
        <end position="797"/>
    </location>
</feature>
<evidence type="ECO:0000259" key="14">
    <source>
        <dbReference type="PROSITE" id="PS50526"/>
    </source>
</evidence>
<keyword evidence="8" id="KW-0067">ATP-binding</keyword>
<evidence type="ECO:0000256" key="9">
    <source>
        <dbReference type="ARBA" id="ARBA00022953"/>
    </source>
</evidence>
<dbReference type="GO" id="GO:0004482">
    <property type="term" value="F:mRNA 5'-cap (guanine-N7-)-methyltransferase activity"/>
    <property type="evidence" value="ECO:0007669"/>
    <property type="project" value="InterPro"/>
</dbReference>
<keyword evidence="6" id="KW-0548">Nucleotidyltransferase</keyword>
<dbReference type="PROSITE" id="PS50526">
    <property type="entry name" value="RDRP_SSRNA_NEG_NONSEG"/>
    <property type="match status" value="1"/>
</dbReference>
<evidence type="ECO:0000256" key="10">
    <source>
        <dbReference type="ARBA" id="ARBA00023042"/>
    </source>
</evidence>
<keyword evidence="5" id="KW-0949">S-adenosyl-L-methionine</keyword>
<dbReference type="GO" id="GO:0005524">
    <property type="term" value="F:ATP binding"/>
    <property type="evidence" value="ECO:0007669"/>
    <property type="project" value="UniProtKB-KW"/>
</dbReference>
<accession>A0AA49XCR9</accession>
<organism evidence="15">
    <name type="scientific">Suillus luteus mycoophiovirus 1</name>
    <dbReference type="NCBI Taxonomy" id="3067818"/>
    <lineage>
        <taxon>Viruses</taxon>
        <taxon>Riboviria</taxon>
        <taxon>Orthornavirae</taxon>
        <taxon>Negarnaviricota</taxon>
        <taxon>Haploviricotina</taxon>
        <taxon>Milneviricetes</taxon>
        <taxon>Naedrevirales</taxon>
        <taxon>Aspiviridae</taxon>
        <taxon>Ophiovirus</taxon>
    </lineage>
</organism>
<evidence type="ECO:0000256" key="12">
    <source>
        <dbReference type="ARBA" id="ARBA00030436"/>
    </source>
</evidence>
<evidence type="ECO:0000256" key="7">
    <source>
        <dbReference type="ARBA" id="ARBA00022741"/>
    </source>
</evidence>
<keyword evidence="3" id="KW-0507">mRNA processing</keyword>
<keyword evidence="11" id="KW-0511">Multifunctional enzyme</keyword>
<sequence>MYKHAIDISRFGAMLPKQLVHHLESDQVDDVEVKYNIPKIEKLDVQKASQKKMKDDIEKLRLPARINNALVPYSPEINEFIQSKEKEKLNDVHEHHRFHILKIREMIDEINKKWSLASSGISTKINDLKSMITAKFSHRSEMIHNTASAYAQRATAHEMSIMAKTNMTIPHKPHEKSPFMSILIAIHRLRIFIGRANKQNAMKKDLSVIISNEPEFKLFSDYSYIYGVKNEEYTAIIIASGNHCAIFNSENNFWFMGPITYLDYMFTVADIMNNLCVIQLMNEYTWAVDFIDLIKELIDPMYDHNTAVDFMKSLEGFLLNMSDYDENFAMNWKPILDIGFGIYECDKRLTKAEYRFETVLGLLSGQNLYIDKKSVLCRAIKICKKMNRNQMQEASALHKFIFYAEVDGKAGVMKFLKRVHTPRPMDPSAVKQITRLAKQEFFLSYCKKHNSYPNMEGNIEKIILLKTLINKRDIRTIETFPLSWWDEITIFNCMDNTLTDDALEFAKDKGALKKEIHFGPGDSRKELLQVIEDEEYKLKDFFEDAPFRPKPQRVYSTRRHMNAYPTKYPARLIEKEREQKIEARLFGNGEMSNKHALSVVATKIKKVLSYFSEQLMTPADKKRKELIHEAAQSLIGTENYSLLLDIEGHNQSMQRENTAELAEFCGNLFGQRGWGTIPDYFSMLDVYHYDEYMDDVILSNGQLGGIEGWLNPLWTLHTSLCIKLLRHMTSIELVTSMTYSDDIDAIIHLPQATEFTVQSTFKIIMNHFIKFGMIVKMSQTNLSKHRVTMLRQHYADGIRSDSTLKKLISTSGANNSMLMSDSLEVAGICSSIASALEMTNHVRTCIYLKNYKIGLLLARLPHMLLSRPQENSMISAEELPNNLASLLYQIKDDKSYLLGEGFTSAVHGVRNDVANYLKLKINSISEFGHSHIMKEQLKIPIAEEKFVDSADRLLYLQLYDKFIQDLMFYLVHLPESLGGFGGSLCINLVLSGHSSGMSKSLHYLKEWIVEYSADKKYFLKYLNTVLTIDMSVDINNDESRIINTYWPSDGKITAASTSIASAIKSMIKHKTKNKIVKMLIKMEEEAPLIRETLICIFRENYHNRITQFYYENTSVHFLDLLVNKIETSSGLLSNIRSISRLRNSICQRNLENIRMSAIRRDIFHPWIREDSDIIDVLIRRRAKMFPKIKMIEIDEPLYDDKLTETIEFTRMFTVRQCSPQHFDNGRKVFDTPDMGNEIMYKGELIDEDRLIGNKEELLAAKLVAVTKWFLTKFDVHHSPKEELLTLDCVKACNLSLSTLTNQDLFELWNYSPNEIGGEILHRIPNMRFNNTTYIRSEMNRSLRYTVDINQYMIAAREWVDSNINFDYVRLRLLLIAMIRDMDHNKIRFKTTWDFSKFTTFTDVQFIRPKVSKCKKITRLTCYGDMRGHEFHKLRYRYLATFFLTLEEQNELALIPNLEDQQTKLIIGEDMIEDLVYSYSIALDREYMTVMPETIDFPLWLPLCKKIQNISSVFNEKDDFSKREALIHYLSNSLRKRRKATIINKEDKIVFGIQTRCLEYLSNYRPKDVYHNAMVKRYGDLFKSKKHSKRLDHLNKRYQQILDEHVGYKKKIAIALICEYIIMYHFRIDTSNGTIRFDAKSSLREFYEASMGKISHILLTPELMVQIIIVGFEFIESTAIKSKSELQQILTEISDDNNLSDIIMPENLPNLKPVTTLTGDEQITWAADSVYYERFELPYSAMKTFEEARPLFNYARKCVDIGADPSIFESPTGSDSLIPQYALWRQLKIDYDLDDDLKVCDLTAGRGDFIYATKGLNIKSESFAIKDTFTSLMYHPDVNHDLVYDITDQKSLKFLTNYDWIHIDISFTGEKDLNILDLILFMEENNLAYSVRVNSIILDGYEKSILKGIPIYDHYLMAPTNSVLRPYQMYLIGTPGEVIQTNESITMKQTTAFRSLALSYTRLLGPLNRDLRLTEYQQNSASLYIESLFGDQELLEIVCRKSKAKIERYYLDRYFSEIGRDGYMYFIVDFCKKEDMSMLSDLINNLESFSGQAYTDMSIESIGHVSDKSLKYHVAHLQMMNSGYPEITKVNFLLDDIRIIEYFRTHHPLSAVRSQCNIMIGMRQFFKQKDYDSYDKLYAEKTLQSMVEITKDTLRQSEYQNAIKLLMLSAYFDDYRFGVNYCHIFLQKGTHNHKYYSSILKIYKMISYKFESFRKIILSGSITVDDVESIRHEMVKLTEEKQRYKEVKDPDPLRELDVMAGLDPIEIDFEKLFISLEAHVNDSLVDVSEIVDTRDAINDLQQLQMNFDINISERIDTFIAANSELKVNRFGQIDLGDDFDDMDPDNW</sequence>
<evidence type="ECO:0000256" key="8">
    <source>
        <dbReference type="ARBA" id="ARBA00022840"/>
    </source>
</evidence>